<dbReference type="PROSITE" id="PS50042">
    <property type="entry name" value="CNMP_BINDING_3"/>
    <property type="match status" value="1"/>
</dbReference>
<organism evidence="2 3">
    <name type="scientific">Neptunitalea lumnitzerae</name>
    <dbReference type="NCBI Taxonomy" id="2965509"/>
    <lineage>
        <taxon>Bacteria</taxon>
        <taxon>Pseudomonadati</taxon>
        <taxon>Bacteroidota</taxon>
        <taxon>Flavobacteriia</taxon>
        <taxon>Flavobacteriales</taxon>
        <taxon>Flavobacteriaceae</taxon>
        <taxon>Neptunitalea</taxon>
    </lineage>
</organism>
<name>A0ABQ5MFZ7_9FLAO</name>
<dbReference type="CDD" id="cd00038">
    <property type="entry name" value="CAP_ED"/>
    <property type="match status" value="1"/>
</dbReference>
<dbReference type="InterPro" id="IPR000595">
    <property type="entry name" value="cNMP-bd_dom"/>
</dbReference>
<dbReference type="RefSeq" id="WP_281763978.1">
    <property type="nucleotide sequence ID" value="NZ_BRVO01000001.1"/>
</dbReference>
<dbReference type="EMBL" id="BRVO01000001">
    <property type="protein sequence ID" value="GLB48330.1"/>
    <property type="molecule type" value="Genomic_DNA"/>
</dbReference>
<keyword evidence="3" id="KW-1185">Reference proteome</keyword>
<accession>A0ABQ5MFZ7</accession>
<reference evidence="2" key="1">
    <citation type="submission" date="2022-07" db="EMBL/GenBank/DDBJ databases">
        <title>Taxonomy of Novel Oxalotrophic and Methylotrophic Bacteria.</title>
        <authorList>
            <person name="Sahin N."/>
            <person name="Tani A."/>
        </authorList>
    </citation>
    <scope>NUCLEOTIDE SEQUENCE</scope>
    <source>
        <strain evidence="2">Y10</strain>
    </source>
</reference>
<dbReference type="Gene3D" id="2.60.120.10">
    <property type="entry name" value="Jelly Rolls"/>
    <property type="match status" value="1"/>
</dbReference>
<dbReference type="InterPro" id="IPR018490">
    <property type="entry name" value="cNMP-bd_dom_sf"/>
</dbReference>
<evidence type="ECO:0000259" key="1">
    <source>
        <dbReference type="PROSITE" id="PS50042"/>
    </source>
</evidence>
<comment type="caution">
    <text evidence="2">The sequence shown here is derived from an EMBL/GenBank/DDBJ whole genome shotgun (WGS) entry which is preliminary data.</text>
</comment>
<proteinExistence type="predicted"/>
<gene>
    <name evidence="2" type="ORF">Y10_06980</name>
</gene>
<dbReference type="SUPFAM" id="SSF51206">
    <property type="entry name" value="cAMP-binding domain-like"/>
    <property type="match status" value="1"/>
</dbReference>
<dbReference type="Proteomes" id="UP001143543">
    <property type="component" value="Unassembled WGS sequence"/>
</dbReference>
<sequence length="193" mass="22604">MYEVYFHNFKKRVALTEEEEALIKSYLSVKKIRKRQFLLQEDDVCKTIAFVEHGMLRSFSVDDAGSEHILQFAAEGWFISDMLSFLTEEPATFNIEAVENSELVLISKSAHEELLKLSPKYETFIRELITNAYIALQKRINANNSQSIEERYEDFIHNYPDITKRVPQHMIASYMGTTPETISRIRKRLTTRK</sequence>
<protein>
    <submittedName>
        <fullName evidence="2">Cyclic nucleotide-binding protein</fullName>
    </submittedName>
</protein>
<dbReference type="Pfam" id="PF00027">
    <property type="entry name" value="cNMP_binding"/>
    <property type="match status" value="1"/>
</dbReference>
<evidence type="ECO:0000313" key="2">
    <source>
        <dbReference type="EMBL" id="GLB48330.1"/>
    </source>
</evidence>
<dbReference type="InterPro" id="IPR014710">
    <property type="entry name" value="RmlC-like_jellyroll"/>
</dbReference>
<feature type="domain" description="Cyclic nucleotide-binding" evidence="1">
    <location>
        <begin position="15"/>
        <end position="115"/>
    </location>
</feature>
<evidence type="ECO:0000313" key="3">
    <source>
        <dbReference type="Proteomes" id="UP001143543"/>
    </source>
</evidence>